<comment type="caution">
    <text evidence="3">The sequence shown here is derived from an EMBL/GenBank/DDBJ whole genome shotgun (WGS) entry which is preliminary data.</text>
</comment>
<sequence>MSGDVRAAAASAGDHPLVEKGARLGYAASGVLHLLLAWVTVQLAWTSGGEQADQQGALRQLAGNGVGQALLWLVLAGFVLLALWQVTEAVAWGEATDRAKAAAKAVVYAVLAATTVTVLAGAGSGSGSGAGGSGGATAGLMASGVGRLLVGLVGVGVVVVGGYHVVKGWREKFLEDLEGSPSPWVRTAGRIGYVGKGVALAVVGVLLVVAAVQSDPEKAQGLDAALHALAGLPFGPVLLTLVALGFAAYGVYAFGRARHAKV</sequence>
<feature type="transmembrane region" description="Helical" evidence="1">
    <location>
        <begin position="232"/>
        <end position="254"/>
    </location>
</feature>
<evidence type="ECO:0000259" key="2">
    <source>
        <dbReference type="Pfam" id="PF06724"/>
    </source>
</evidence>
<keyword evidence="1" id="KW-1133">Transmembrane helix</keyword>
<feature type="transmembrane region" description="Helical" evidence="1">
    <location>
        <begin position="145"/>
        <end position="166"/>
    </location>
</feature>
<protein>
    <submittedName>
        <fullName evidence="3">Putative membrane protein</fullName>
    </submittedName>
</protein>
<feature type="transmembrane region" description="Helical" evidence="1">
    <location>
        <begin position="193"/>
        <end position="212"/>
    </location>
</feature>
<feature type="domain" description="DUF1206" evidence="2">
    <location>
        <begin position="24"/>
        <end position="90"/>
    </location>
</feature>
<dbReference type="Pfam" id="PF06724">
    <property type="entry name" value="DUF1206"/>
    <property type="match status" value="3"/>
</dbReference>
<feature type="domain" description="DUF1206" evidence="2">
    <location>
        <begin position="100"/>
        <end position="170"/>
    </location>
</feature>
<dbReference type="InterPro" id="IPR009597">
    <property type="entry name" value="DUF1206"/>
</dbReference>
<dbReference type="Proteomes" id="UP000564629">
    <property type="component" value="Unassembled WGS sequence"/>
</dbReference>
<reference evidence="3 4" key="1">
    <citation type="submission" date="2020-08" db="EMBL/GenBank/DDBJ databases">
        <title>Sequencing the genomes of 1000 actinobacteria strains.</title>
        <authorList>
            <person name="Klenk H.-P."/>
        </authorList>
    </citation>
    <scope>NUCLEOTIDE SEQUENCE [LARGE SCALE GENOMIC DNA]</scope>
    <source>
        <strain evidence="3 4">DSM 9581</strain>
    </source>
</reference>
<evidence type="ECO:0000313" key="3">
    <source>
        <dbReference type="EMBL" id="MBB5472825.1"/>
    </source>
</evidence>
<evidence type="ECO:0000313" key="4">
    <source>
        <dbReference type="Proteomes" id="UP000564629"/>
    </source>
</evidence>
<dbReference type="RefSeq" id="WP_210737088.1">
    <property type="nucleotide sequence ID" value="NZ_BJVQ01000051.1"/>
</dbReference>
<keyword evidence="1" id="KW-0472">Membrane</keyword>
<proteinExistence type="predicted"/>
<feature type="transmembrane region" description="Helical" evidence="1">
    <location>
        <begin position="65"/>
        <end position="84"/>
    </location>
</feature>
<dbReference type="AlphaFoldDB" id="A0A7W8SD33"/>
<feature type="transmembrane region" description="Helical" evidence="1">
    <location>
        <begin position="24"/>
        <end position="45"/>
    </location>
</feature>
<accession>A0A7W8SD33</accession>
<organism evidence="3 4">
    <name type="scientific">Cellulomonas hominis</name>
    <dbReference type="NCBI Taxonomy" id="156981"/>
    <lineage>
        <taxon>Bacteria</taxon>
        <taxon>Bacillati</taxon>
        <taxon>Actinomycetota</taxon>
        <taxon>Actinomycetes</taxon>
        <taxon>Micrococcales</taxon>
        <taxon>Cellulomonadaceae</taxon>
        <taxon>Cellulomonas</taxon>
    </lineage>
</organism>
<evidence type="ECO:0000256" key="1">
    <source>
        <dbReference type="SAM" id="Phobius"/>
    </source>
</evidence>
<gene>
    <name evidence="3" type="ORF">HNR08_001561</name>
</gene>
<name>A0A7W8SD33_9CELL</name>
<keyword evidence="1" id="KW-0812">Transmembrane</keyword>
<feature type="domain" description="DUF1206" evidence="2">
    <location>
        <begin position="191"/>
        <end position="258"/>
    </location>
</feature>
<dbReference type="EMBL" id="JACHDN010000001">
    <property type="protein sequence ID" value="MBB5472825.1"/>
    <property type="molecule type" value="Genomic_DNA"/>
</dbReference>
<feature type="transmembrane region" description="Helical" evidence="1">
    <location>
        <begin position="105"/>
        <end position="125"/>
    </location>
</feature>